<evidence type="ECO:0000313" key="5">
    <source>
        <dbReference type="EMBL" id="MBW9094433.1"/>
    </source>
</evidence>
<keyword evidence="5" id="KW-0540">Nuclease</keyword>
<evidence type="ECO:0000256" key="1">
    <source>
        <dbReference type="ARBA" id="ARBA00010923"/>
    </source>
</evidence>
<keyword evidence="6" id="KW-1185">Reference proteome</keyword>
<dbReference type="CDD" id="cd17253">
    <property type="entry name" value="RMtype1_S_Eco933I-TRD2-CR2_like"/>
    <property type="match status" value="1"/>
</dbReference>
<gene>
    <name evidence="5" type="ORF">JNB62_12130</name>
</gene>
<dbReference type="SUPFAM" id="SSF116734">
    <property type="entry name" value="DNA methylase specificity domain"/>
    <property type="match status" value="2"/>
</dbReference>
<proteinExistence type="inferred from homology"/>
<evidence type="ECO:0000313" key="6">
    <source>
        <dbReference type="Proteomes" id="UP001196843"/>
    </source>
</evidence>
<dbReference type="RefSeq" id="WP_220301143.1">
    <property type="nucleotide sequence ID" value="NZ_JAEUAW010000008.1"/>
</dbReference>
<dbReference type="InterPro" id="IPR052021">
    <property type="entry name" value="Type-I_RS_S_subunit"/>
</dbReference>
<dbReference type="PANTHER" id="PTHR30408:SF12">
    <property type="entry name" value="TYPE I RESTRICTION ENZYME MJAVIII SPECIFICITY SUBUNIT"/>
    <property type="match status" value="1"/>
</dbReference>
<dbReference type="InterPro" id="IPR044946">
    <property type="entry name" value="Restrct_endonuc_typeI_TRD_sf"/>
</dbReference>
<evidence type="ECO:0000259" key="4">
    <source>
        <dbReference type="Pfam" id="PF01420"/>
    </source>
</evidence>
<dbReference type="Gene3D" id="3.90.220.20">
    <property type="entry name" value="DNA methylase specificity domains"/>
    <property type="match status" value="2"/>
</dbReference>
<dbReference type="InterPro" id="IPR000055">
    <property type="entry name" value="Restrct_endonuc_typeI_TRD"/>
</dbReference>
<dbReference type="EMBL" id="JAEUAW010000008">
    <property type="protein sequence ID" value="MBW9094433.1"/>
    <property type="molecule type" value="Genomic_DNA"/>
</dbReference>
<comment type="similarity">
    <text evidence="1">Belongs to the type-I restriction system S methylase family.</text>
</comment>
<sequence>MTWETVRVSDAAEQIRGVTYSKGEASNTAAPDRVALLRAGNITDSGVDLNDLTYVPAHRVAERQRLRVGDVLIAASSGSLSVVGKAAYIHSSPNATFGAFCKVLRPGPGVDPAYFAHYFRTAEYRRYISSVAAGANINNLRSEDLDRIEIPLPPLPEQRRIAAILDEAEDIRAQTSRMTSLFAEVPRARFQAYDQTEWRPMKVGDVAELQGGLTINARRASFPLSVGYLRVANVFRGSIDLGEVKELGVTDAELVRTQLRTGDVLVVEGHGNVDEVGRAALVDSLPDAPLTHQNHLFRLRPKLDVTTGRFLELSVNAPAAREHLRRVANTTSGLNTLNATSVRNLPIRIAPVDVQREIDAEFAEIMLSLQATKQKESALNALFASLQHRAFRGEL</sequence>
<dbReference type="CDD" id="cd17252">
    <property type="entry name" value="RMtype1_S_EcoKI-TRD1-CR1_like"/>
    <property type="match status" value="1"/>
</dbReference>
<organism evidence="5 6">
    <name type="scientific">Microbacterium jejuense</name>
    <dbReference type="NCBI Taxonomy" id="1263637"/>
    <lineage>
        <taxon>Bacteria</taxon>
        <taxon>Bacillati</taxon>
        <taxon>Actinomycetota</taxon>
        <taxon>Actinomycetes</taxon>
        <taxon>Micrococcales</taxon>
        <taxon>Microbacteriaceae</taxon>
        <taxon>Microbacterium</taxon>
    </lineage>
</organism>
<comment type="caution">
    <text evidence="5">The sequence shown here is derived from an EMBL/GenBank/DDBJ whole genome shotgun (WGS) entry which is preliminary data.</text>
</comment>
<keyword evidence="5" id="KW-0378">Hydrolase</keyword>
<keyword evidence="5" id="KW-0255">Endonuclease</keyword>
<accession>A0ABS7HRB0</accession>
<evidence type="ECO:0000256" key="2">
    <source>
        <dbReference type="ARBA" id="ARBA00022747"/>
    </source>
</evidence>
<keyword evidence="3" id="KW-0238">DNA-binding</keyword>
<protein>
    <submittedName>
        <fullName evidence="5">Restriction endonuclease subunit S</fullName>
    </submittedName>
</protein>
<dbReference type="PANTHER" id="PTHR30408">
    <property type="entry name" value="TYPE-1 RESTRICTION ENZYME ECOKI SPECIFICITY PROTEIN"/>
    <property type="match status" value="1"/>
</dbReference>
<feature type="domain" description="Type I restriction modification DNA specificity" evidence="4">
    <location>
        <begin position="2"/>
        <end position="170"/>
    </location>
</feature>
<keyword evidence="2" id="KW-0680">Restriction system</keyword>
<dbReference type="GO" id="GO:0004519">
    <property type="term" value="F:endonuclease activity"/>
    <property type="evidence" value="ECO:0007669"/>
    <property type="project" value="UniProtKB-KW"/>
</dbReference>
<reference evidence="5 6" key="1">
    <citation type="journal article" date="2021" name="MBio">
        <title>Poor Competitiveness of Bradyrhizobium in Pigeon Pea Root Colonization in Indian Soils.</title>
        <authorList>
            <person name="Chalasani D."/>
            <person name="Basu A."/>
            <person name="Pullabhotla S.V.S.R.N."/>
            <person name="Jorrin B."/>
            <person name="Neal A.L."/>
            <person name="Poole P.S."/>
            <person name="Podile A.R."/>
            <person name="Tkacz A."/>
        </authorList>
    </citation>
    <scope>NUCLEOTIDE SEQUENCE [LARGE SCALE GENOMIC DNA]</scope>
    <source>
        <strain evidence="5 6">HU14</strain>
    </source>
</reference>
<name>A0ABS7HRB0_9MICO</name>
<evidence type="ECO:0000256" key="3">
    <source>
        <dbReference type="ARBA" id="ARBA00023125"/>
    </source>
</evidence>
<dbReference type="Pfam" id="PF01420">
    <property type="entry name" value="Methylase_S"/>
    <property type="match status" value="1"/>
</dbReference>
<dbReference type="Proteomes" id="UP001196843">
    <property type="component" value="Unassembled WGS sequence"/>
</dbReference>